<sequence>MTHKLAILFLDSLAIGIVVATSFLTCLLVFQPETSGVTLNGMGRVTFTLIWMYLSVSAAPFGTLYLLWRMRQS</sequence>
<reference evidence="2 3" key="1">
    <citation type="submission" date="2021-05" db="EMBL/GenBank/DDBJ databases">
        <title>Bacteria Genome sequencing.</title>
        <authorList>
            <person name="Takabe Y."/>
            <person name="Nakajima Y."/>
            <person name="Suzuki S."/>
            <person name="Shiozaki T."/>
        </authorList>
    </citation>
    <scope>NUCLEOTIDE SEQUENCE [LARGE SCALE GENOMIC DNA]</scope>
    <source>
        <strain evidence="2 3">AI_62</strain>
    </source>
</reference>
<evidence type="ECO:0000256" key="1">
    <source>
        <dbReference type="SAM" id="Phobius"/>
    </source>
</evidence>
<organism evidence="2 3">
    <name type="scientific">Jannaschia pagri</name>
    <dbReference type="NCBI Taxonomy" id="2829797"/>
    <lineage>
        <taxon>Bacteria</taxon>
        <taxon>Pseudomonadati</taxon>
        <taxon>Pseudomonadota</taxon>
        <taxon>Alphaproteobacteria</taxon>
        <taxon>Rhodobacterales</taxon>
        <taxon>Roseobacteraceae</taxon>
        <taxon>Jannaschia</taxon>
    </lineage>
</organism>
<protein>
    <submittedName>
        <fullName evidence="2">Uncharacterized protein</fullName>
    </submittedName>
</protein>
<dbReference type="EMBL" id="BPFH01000005">
    <property type="protein sequence ID" value="GIT96045.1"/>
    <property type="molecule type" value="Genomic_DNA"/>
</dbReference>
<gene>
    <name evidence="2" type="ORF">JANAI62_26680</name>
</gene>
<feature type="transmembrane region" description="Helical" evidence="1">
    <location>
        <begin position="7"/>
        <end position="30"/>
    </location>
</feature>
<keyword evidence="1" id="KW-1133">Transmembrane helix</keyword>
<name>A0ABQ4NP41_9RHOB</name>
<dbReference type="Proteomes" id="UP000786693">
    <property type="component" value="Unassembled WGS sequence"/>
</dbReference>
<evidence type="ECO:0000313" key="2">
    <source>
        <dbReference type="EMBL" id="GIT96045.1"/>
    </source>
</evidence>
<keyword evidence="1" id="KW-0472">Membrane</keyword>
<keyword evidence="1" id="KW-0812">Transmembrane</keyword>
<keyword evidence="3" id="KW-1185">Reference proteome</keyword>
<evidence type="ECO:0000313" key="3">
    <source>
        <dbReference type="Proteomes" id="UP000786693"/>
    </source>
</evidence>
<feature type="transmembrane region" description="Helical" evidence="1">
    <location>
        <begin position="50"/>
        <end position="68"/>
    </location>
</feature>
<dbReference type="RefSeq" id="WP_220749556.1">
    <property type="nucleotide sequence ID" value="NZ_BPFH01000005.1"/>
</dbReference>
<proteinExistence type="predicted"/>
<accession>A0ABQ4NP41</accession>
<comment type="caution">
    <text evidence="2">The sequence shown here is derived from an EMBL/GenBank/DDBJ whole genome shotgun (WGS) entry which is preliminary data.</text>
</comment>